<dbReference type="Gene3D" id="1.25.40.10">
    <property type="entry name" value="Tetratricopeptide repeat domain"/>
    <property type="match status" value="1"/>
</dbReference>
<dbReference type="EMBL" id="KV425587">
    <property type="protein sequence ID" value="KZT23176.1"/>
    <property type="molecule type" value="Genomic_DNA"/>
</dbReference>
<name>A0A165R1H3_9AGAM</name>
<proteinExistence type="predicted"/>
<dbReference type="OrthoDB" id="185373at2759"/>
<feature type="region of interest" description="Disordered" evidence="2">
    <location>
        <begin position="542"/>
        <end position="577"/>
    </location>
</feature>
<evidence type="ECO:0000313" key="4">
    <source>
        <dbReference type="Proteomes" id="UP000076761"/>
    </source>
</evidence>
<dbReference type="AlphaFoldDB" id="A0A165R1H3"/>
<dbReference type="STRING" id="1314782.A0A165R1H3"/>
<dbReference type="PANTHER" id="PTHR47447:SF17">
    <property type="entry name" value="OS12G0638900 PROTEIN"/>
    <property type="match status" value="1"/>
</dbReference>
<evidence type="ECO:0000256" key="1">
    <source>
        <dbReference type="ARBA" id="ARBA00022737"/>
    </source>
</evidence>
<dbReference type="PANTHER" id="PTHR47447">
    <property type="entry name" value="OS03G0856100 PROTEIN"/>
    <property type="match status" value="1"/>
</dbReference>
<dbReference type="InterPro" id="IPR011990">
    <property type="entry name" value="TPR-like_helical_dom_sf"/>
</dbReference>
<dbReference type="InParanoid" id="A0A165R1H3"/>
<gene>
    <name evidence="3" type="ORF">NEOLEDRAFT_1136795</name>
</gene>
<evidence type="ECO:0008006" key="5">
    <source>
        <dbReference type="Google" id="ProtNLM"/>
    </source>
</evidence>
<feature type="region of interest" description="Disordered" evidence="2">
    <location>
        <begin position="627"/>
        <end position="647"/>
    </location>
</feature>
<feature type="compositionally biased region" description="Basic and acidic residues" evidence="2">
    <location>
        <begin position="551"/>
        <end position="562"/>
    </location>
</feature>
<protein>
    <recommendedName>
        <fullName evidence="5">Pentacotripeptide-repeat region of PRORP domain-containing protein</fullName>
    </recommendedName>
</protein>
<organism evidence="3 4">
    <name type="scientific">Neolentinus lepideus HHB14362 ss-1</name>
    <dbReference type="NCBI Taxonomy" id="1314782"/>
    <lineage>
        <taxon>Eukaryota</taxon>
        <taxon>Fungi</taxon>
        <taxon>Dikarya</taxon>
        <taxon>Basidiomycota</taxon>
        <taxon>Agaricomycotina</taxon>
        <taxon>Agaricomycetes</taxon>
        <taxon>Gloeophyllales</taxon>
        <taxon>Gloeophyllaceae</taxon>
        <taxon>Neolentinus</taxon>
    </lineage>
</organism>
<keyword evidence="1" id="KW-0677">Repeat</keyword>
<evidence type="ECO:0000313" key="3">
    <source>
        <dbReference type="EMBL" id="KZT23176.1"/>
    </source>
</evidence>
<sequence>MSSIRNAYLNTSLRTFMRSAGCVSRPCPQVIHRNASTATRRARKLLSQGRAQTEGMASANAVGTARVNNLLLSVKRYLESAEDEEKALGICYSRLSAFEGCHRATAHEKAVLLFMEYEHYEDAFSIYENMTKEGLLPSAALRARMLALSMAFSLMKEDEAMDGFQRLFAEGQVDERTLREVLQFMEAELGAEFSFIRTIAKIYSNSRGKGFKFGEAMSSYLVYANLAADVPEGADVAVHEYAEGQKMKNKVPEPDVYTARLDALLESDNYSGEDVDAILASMERDGVEPDMHVFNILMECEVRNHRYPKAFELYEYSMAHQNEKLRPDAFTFAHLFKALWRLHQPRNAHTRKYKRSTETISPRALFRSMISSHFQATQHSSSRSSTYITTPVLNLALFTFLQANDYPAAFITARSFRACGLDVNHRTFSKSFDILIGRIFRDVRVPPRHPIRQWMNRFLGYPLGPCLKASTSEAEVLAMIIGIGKEPRLSIFSPDYRMPDFEADLTAILKREASGELRTVVESEGKRYTVKPAKMFQKEFEDEALIEPETDGTKDKSEEEPHPLPLLASLGEDDPAQPHIISEEQDSLNMTSLERILRRATLAALPEGADDHPAKSVSAAILEAKKDMISPKREKHLNERQSDSAEV</sequence>
<reference evidence="3 4" key="1">
    <citation type="journal article" date="2016" name="Mol. Biol. Evol.">
        <title>Comparative Genomics of Early-Diverging Mushroom-Forming Fungi Provides Insights into the Origins of Lignocellulose Decay Capabilities.</title>
        <authorList>
            <person name="Nagy L.G."/>
            <person name="Riley R."/>
            <person name="Tritt A."/>
            <person name="Adam C."/>
            <person name="Daum C."/>
            <person name="Floudas D."/>
            <person name="Sun H."/>
            <person name="Yadav J.S."/>
            <person name="Pangilinan J."/>
            <person name="Larsson K.H."/>
            <person name="Matsuura K."/>
            <person name="Barry K."/>
            <person name="Labutti K."/>
            <person name="Kuo R."/>
            <person name="Ohm R.A."/>
            <person name="Bhattacharya S.S."/>
            <person name="Shirouzu T."/>
            <person name="Yoshinaga Y."/>
            <person name="Martin F.M."/>
            <person name="Grigoriev I.V."/>
            <person name="Hibbett D.S."/>
        </authorList>
    </citation>
    <scope>NUCLEOTIDE SEQUENCE [LARGE SCALE GENOMIC DNA]</scope>
    <source>
        <strain evidence="3 4">HHB14362 ss-1</strain>
    </source>
</reference>
<evidence type="ECO:0000256" key="2">
    <source>
        <dbReference type="SAM" id="MobiDB-lite"/>
    </source>
</evidence>
<dbReference type="Proteomes" id="UP000076761">
    <property type="component" value="Unassembled WGS sequence"/>
</dbReference>
<accession>A0A165R1H3</accession>
<keyword evidence="4" id="KW-1185">Reference proteome</keyword>